<evidence type="ECO:0000256" key="5">
    <source>
        <dbReference type="ARBA" id="ARBA00023175"/>
    </source>
</evidence>
<keyword evidence="3" id="KW-0677">Repeat</keyword>
<evidence type="ECO:0000313" key="8">
    <source>
        <dbReference type="EMBL" id="JAS19764.1"/>
    </source>
</evidence>
<dbReference type="Gene3D" id="1.10.238.10">
    <property type="entry name" value="EF-hand"/>
    <property type="match status" value="2"/>
</dbReference>
<evidence type="ECO:0000256" key="2">
    <source>
        <dbReference type="ARBA" id="ARBA00019148"/>
    </source>
</evidence>
<reference evidence="8" key="1">
    <citation type="submission" date="2015-12" db="EMBL/GenBank/DDBJ databases">
        <title>De novo transcriptome assembly of four potential Pierce s Disease insect vectors from Arizona vineyards.</title>
        <authorList>
            <person name="Tassone E.E."/>
        </authorList>
    </citation>
    <scope>NUCLEOTIDE SEQUENCE</scope>
</reference>
<dbReference type="GO" id="GO:0005509">
    <property type="term" value="F:calcium ion binding"/>
    <property type="evidence" value="ECO:0007669"/>
    <property type="project" value="InterPro"/>
</dbReference>
<evidence type="ECO:0000259" key="7">
    <source>
        <dbReference type="PROSITE" id="PS50222"/>
    </source>
</evidence>
<dbReference type="PANTHER" id="PTHR23048">
    <property type="entry name" value="MYOSIN LIGHT CHAIN 1, 3"/>
    <property type="match status" value="1"/>
</dbReference>
<organism evidence="8">
    <name type="scientific">Clastoptera arizonana</name>
    <name type="common">Arizona spittle bug</name>
    <dbReference type="NCBI Taxonomy" id="38151"/>
    <lineage>
        <taxon>Eukaryota</taxon>
        <taxon>Metazoa</taxon>
        <taxon>Ecdysozoa</taxon>
        <taxon>Arthropoda</taxon>
        <taxon>Hexapoda</taxon>
        <taxon>Insecta</taxon>
        <taxon>Pterygota</taxon>
        <taxon>Neoptera</taxon>
        <taxon>Paraneoptera</taxon>
        <taxon>Hemiptera</taxon>
        <taxon>Auchenorrhyncha</taxon>
        <taxon>Cercopoidea</taxon>
        <taxon>Clastopteridae</taxon>
        <taxon>Clastoptera</taxon>
    </lineage>
</organism>
<dbReference type="InterPro" id="IPR050230">
    <property type="entry name" value="CALM/Myosin/TropC-like"/>
</dbReference>
<evidence type="ECO:0000256" key="3">
    <source>
        <dbReference type="ARBA" id="ARBA00022737"/>
    </source>
</evidence>
<accession>A0A1B6D242</accession>
<feature type="domain" description="EF-hand" evidence="7">
    <location>
        <begin position="79"/>
        <end position="114"/>
    </location>
</feature>
<dbReference type="AlphaFoldDB" id="A0A1B6D242"/>
<keyword evidence="6" id="KW-0514">Muscle protein</keyword>
<protein>
    <recommendedName>
        <fullName evidence="2">Myosin light chain alkali</fullName>
    </recommendedName>
</protein>
<keyword evidence="4" id="KW-0518">Myosin</keyword>
<comment type="subunit">
    <text evidence="1">Myosin is a hexamer of 2 heavy chains and 4 light chains.</text>
</comment>
<evidence type="ECO:0000256" key="6">
    <source>
        <dbReference type="ARBA" id="ARBA00023179"/>
    </source>
</evidence>
<dbReference type="SUPFAM" id="SSF47473">
    <property type="entry name" value="EF-hand"/>
    <property type="match status" value="1"/>
</dbReference>
<dbReference type="FunFam" id="1.10.238.10:FF:000003">
    <property type="entry name" value="Calmodulin A"/>
    <property type="match status" value="1"/>
</dbReference>
<name>A0A1B6D242_9HEMI</name>
<proteinExistence type="predicted"/>
<dbReference type="EMBL" id="GEDC01017534">
    <property type="protein sequence ID" value="JAS19764.1"/>
    <property type="molecule type" value="Transcribed_RNA"/>
</dbReference>
<keyword evidence="5" id="KW-0505">Motor protein</keyword>
<evidence type="ECO:0000256" key="1">
    <source>
        <dbReference type="ARBA" id="ARBA00011445"/>
    </source>
</evidence>
<dbReference type="PANTHER" id="PTHR23048:SF33">
    <property type="entry name" value="MYOSIN LIGHT CHAIN ALKALI"/>
    <property type="match status" value="1"/>
</dbReference>
<evidence type="ECO:0000256" key="4">
    <source>
        <dbReference type="ARBA" id="ARBA00023123"/>
    </source>
</evidence>
<dbReference type="InterPro" id="IPR002048">
    <property type="entry name" value="EF_hand_dom"/>
</dbReference>
<gene>
    <name evidence="8" type="ORF">g.14657</name>
</gene>
<dbReference type="PROSITE" id="PS50222">
    <property type="entry name" value="EF_HAND_2"/>
    <property type="match status" value="1"/>
</dbReference>
<sequence>MADLNSRDLAKADVVFSIYEDGKGNMDAFYLTDAIRANHINPTLKGLEKFEIPKRKGQKNIRQEEFFAIVSQAKKEKEGNYEDFHELLKQYDKYGTGKMMVAELSHILRALGEKLTDKEAEDILKDCMEQEDEDGFTRYDPFIKAFMAKVVI</sequence>
<dbReference type="GO" id="GO:0005859">
    <property type="term" value="C:muscle myosin complex"/>
    <property type="evidence" value="ECO:0007669"/>
    <property type="project" value="TreeGrafter"/>
</dbReference>
<dbReference type="InterPro" id="IPR011992">
    <property type="entry name" value="EF-hand-dom_pair"/>
</dbReference>